<dbReference type="EMBL" id="CM023482">
    <property type="protein sequence ID" value="KAH6938498.1"/>
    <property type="molecule type" value="Genomic_DNA"/>
</dbReference>
<sequence length="90" mass="10124">MCNILYFVSPCKRARFPTYVIIDGLYLPIDVDEMSLRFALNYRPSKGDIMVVSYPKCGGVWVAQIVYLLLNDCVPLADSNAFDIQASHST</sequence>
<reference evidence="1" key="1">
    <citation type="submission" date="2020-05" db="EMBL/GenBank/DDBJ databases">
        <title>Large-scale comparative analyses of tick genomes elucidate their genetic diversity and vector capacities.</title>
        <authorList>
            <person name="Jia N."/>
            <person name="Wang J."/>
            <person name="Shi W."/>
            <person name="Du L."/>
            <person name="Sun Y."/>
            <person name="Zhan W."/>
            <person name="Jiang J."/>
            <person name="Wang Q."/>
            <person name="Zhang B."/>
            <person name="Ji P."/>
            <person name="Sakyi L.B."/>
            <person name="Cui X."/>
            <person name="Yuan T."/>
            <person name="Jiang B."/>
            <person name="Yang W."/>
            <person name="Lam T.T.-Y."/>
            <person name="Chang Q."/>
            <person name="Ding S."/>
            <person name="Wang X."/>
            <person name="Zhu J."/>
            <person name="Ruan X."/>
            <person name="Zhao L."/>
            <person name="Wei J."/>
            <person name="Que T."/>
            <person name="Du C."/>
            <person name="Cheng J."/>
            <person name="Dai P."/>
            <person name="Han X."/>
            <person name="Huang E."/>
            <person name="Gao Y."/>
            <person name="Liu J."/>
            <person name="Shao H."/>
            <person name="Ye R."/>
            <person name="Li L."/>
            <person name="Wei W."/>
            <person name="Wang X."/>
            <person name="Wang C."/>
            <person name="Yang T."/>
            <person name="Huo Q."/>
            <person name="Li W."/>
            <person name="Guo W."/>
            <person name="Chen H."/>
            <person name="Zhou L."/>
            <person name="Ni X."/>
            <person name="Tian J."/>
            <person name="Zhou Y."/>
            <person name="Sheng Y."/>
            <person name="Liu T."/>
            <person name="Pan Y."/>
            <person name="Xia L."/>
            <person name="Li J."/>
            <person name="Zhao F."/>
            <person name="Cao W."/>
        </authorList>
    </citation>
    <scope>NUCLEOTIDE SEQUENCE</scope>
    <source>
        <strain evidence="1">Hyas-2018</strain>
    </source>
</reference>
<evidence type="ECO:0000313" key="1">
    <source>
        <dbReference type="EMBL" id="KAH6938498.1"/>
    </source>
</evidence>
<organism evidence="1 2">
    <name type="scientific">Hyalomma asiaticum</name>
    <name type="common">Tick</name>
    <dbReference type="NCBI Taxonomy" id="266040"/>
    <lineage>
        <taxon>Eukaryota</taxon>
        <taxon>Metazoa</taxon>
        <taxon>Ecdysozoa</taxon>
        <taxon>Arthropoda</taxon>
        <taxon>Chelicerata</taxon>
        <taxon>Arachnida</taxon>
        <taxon>Acari</taxon>
        <taxon>Parasitiformes</taxon>
        <taxon>Ixodida</taxon>
        <taxon>Ixodoidea</taxon>
        <taxon>Ixodidae</taxon>
        <taxon>Hyalomminae</taxon>
        <taxon>Hyalomma</taxon>
    </lineage>
</organism>
<dbReference type="Proteomes" id="UP000821845">
    <property type="component" value="Chromosome 2"/>
</dbReference>
<name>A0ACB7SUV5_HYAAI</name>
<keyword evidence="2" id="KW-1185">Reference proteome</keyword>
<proteinExistence type="predicted"/>
<evidence type="ECO:0000313" key="2">
    <source>
        <dbReference type="Proteomes" id="UP000821845"/>
    </source>
</evidence>
<comment type="caution">
    <text evidence="1">The sequence shown here is derived from an EMBL/GenBank/DDBJ whole genome shotgun (WGS) entry which is preliminary data.</text>
</comment>
<gene>
    <name evidence="1" type="ORF">HPB50_010163</name>
</gene>
<protein>
    <submittedName>
        <fullName evidence="1">Uncharacterized protein</fullName>
    </submittedName>
</protein>
<accession>A0ACB7SUV5</accession>